<dbReference type="AlphaFoldDB" id="A0A2G1UM89"/>
<dbReference type="RefSeq" id="WP_099614156.1">
    <property type="nucleotide sequence ID" value="NZ_KZ319369.1"/>
</dbReference>
<organism evidence="2 3">
    <name type="scientific">Marinobacter profundi</name>
    <dbReference type="NCBI Taxonomy" id="2666256"/>
    <lineage>
        <taxon>Bacteria</taxon>
        <taxon>Pseudomonadati</taxon>
        <taxon>Pseudomonadota</taxon>
        <taxon>Gammaproteobacteria</taxon>
        <taxon>Pseudomonadales</taxon>
        <taxon>Marinobacteraceae</taxon>
        <taxon>Marinobacter</taxon>
    </lineage>
</organism>
<keyword evidence="1" id="KW-0472">Membrane</keyword>
<evidence type="ECO:0000313" key="2">
    <source>
        <dbReference type="EMBL" id="PHQ15582.1"/>
    </source>
</evidence>
<gene>
    <name evidence="2" type="ORF">CLH61_07905</name>
</gene>
<keyword evidence="3" id="KW-1185">Reference proteome</keyword>
<feature type="transmembrane region" description="Helical" evidence="1">
    <location>
        <begin position="15"/>
        <end position="34"/>
    </location>
</feature>
<dbReference type="EMBL" id="NTFH01000006">
    <property type="protein sequence ID" value="PHQ15582.1"/>
    <property type="molecule type" value="Genomic_DNA"/>
</dbReference>
<proteinExistence type="predicted"/>
<name>A0A2G1UM89_9GAMM</name>
<comment type="caution">
    <text evidence="2">The sequence shown here is derived from an EMBL/GenBank/DDBJ whole genome shotgun (WGS) entry which is preliminary data.</text>
</comment>
<evidence type="ECO:0000313" key="3">
    <source>
        <dbReference type="Proteomes" id="UP000231409"/>
    </source>
</evidence>
<protein>
    <submittedName>
        <fullName evidence="2">Uncharacterized protein</fullName>
    </submittedName>
</protein>
<keyword evidence="1" id="KW-0812">Transmembrane</keyword>
<dbReference type="Proteomes" id="UP000231409">
    <property type="component" value="Unassembled WGS sequence"/>
</dbReference>
<keyword evidence="1" id="KW-1133">Transmembrane helix</keyword>
<accession>A0A2G1UM89</accession>
<evidence type="ECO:0000256" key="1">
    <source>
        <dbReference type="SAM" id="Phobius"/>
    </source>
</evidence>
<reference evidence="2 3" key="1">
    <citation type="submission" date="2017-09" db="EMBL/GenBank/DDBJ databases">
        <title>The draft genome sequences of Marinobacter sp. PWS21.</title>
        <authorList>
            <person name="Cao J."/>
        </authorList>
    </citation>
    <scope>NUCLEOTIDE SEQUENCE [LARGE SCALE GENOMIC DNA]</scope>
    <source>
        <strain evidence="2 3">PWS21</strain>
    </source>
</reference>
<sequence length="221" mass="24977">METDALVSFLIDQRFPLVLGAIALVVAVLAVIRLSALDKRQAQDAEALRQRLDTLWHDMDEWRVSGFSNPPQTAHALARETVDDARLATERAAYEEIWPQVWALHDKLGVFLRAVEAGEPAGDSRLAARHAALEARDIQNRLKPFCHQEVDELITRLIDADIKAHLAACQYLDLLRDTATSEHSHERNVQRDKFRMIYDGEARELVTRLVEAIRARTLGGN</sequence>